<feature type="compositionally biased region" description="Basic and acidic residues" evidence="2">
    <location>
        <begin position="425"/>
        <end position="434"/>
    </location>
</feature>
<dbReference type="InterPro" id="IPR001878">
    <property type="entry name" value="Znf_CCHC"/>
</dbReference>
<feature type="compositionally biased region" description="Basic and acidic residues" evidence="2">
    <location>
        <begin position="8"/>
        <end position="25"/>
    </location>
</feature>
<evidence type="ECO:0000313" key="5">
    <source>
        <dbReference type="Proteomes" id="UP000275652"/>
    </source>
</evidence>
<dbReference type="Proteomes" id="UP000275652">
    <property type="component" value="Unassembled WGS sequence"/>
</dbReference>
<dbReference type="PROSITE" id="PS50158">
    <property type="entry name" value="ZF_CCHC"/>
    <property type="match status" value="1"/>
</dbReference>
<dbReference type="AlphaFoldDB" id="A0A9X8H6V1"/>
<evidence type="ECO:0000256" key="2">
    <source>
        <dbReference type="SAM" id="MobiDB-lite"/>
    </source>
</evidence>
<feature type="compositionally biased region" description="Basic and acidic residues" evidence="2">
    <location>
        <begin position="342"/>
        <end position="357"/>
    </location>
</feature>
<accession>A0A9X8H6V1</accession>
<dbReference type="InterPro" id="IPR036875">
    <property type="entry name" value="Znf_CCHC_sf"/>
</dbReference>
<evidence type="ECO:0000259" key="3">
    <source>
        <dbReference type="PROSITE" id="PS50158"/>
    </source>
</evidence>
<name>A0A9X8H6V1_APHAT</name>
<reference evidence="4 5" key="1">
    <citation type="journal article" date="2018" name="J. Invertebr. Pathol.">
        <title>New genotyping method for the causative agent of crayfish plague (Aphanomyces astaci) based on whole genome data.</title>
        <authorList>
            <person name="Minardi D."/>
            <person name="Studholme D.J."/>
            <person name="van der Giezen M."/>
            <person name="Pretto T."/>
            <person name="Oidtmann B."/>
        </authorList>
    </citation>
    <scope>NUCLEOTIDE SEQUENCE [LARGE SCALE GENOMIC DNA]</scope>
    <source>
        <strain evidence="4 5">KB13</strain>
    </source>
</reference>
<organism evidence="4 5">
    <name type="scientific">Aphanomyces astaci</name>
    <name type="common">Crayfish plague agent</name>
    <dbReference type="NCBI Taxonomy" id="112090"/>
    <lineage>
        <taxon>Eukaryota</taxon>
        <taxon>Sar</taxon>
        <taxon>Stramenopiles</taxon>
        <taxon>Oomycota</taxon>
        <taxon>Saprolegniomycetes</taxon>
        <taxon>Saprolegniales</taxon>
        <taxon>Verrucalvaceae</taxon>
        <taxon>Aphanomyces</taxon>
    </lineage>
</organism>
<feature type="region of interest" description="Disordered" evidence="2">
    <location>
        <begin position="340"/>
        <end position="448"/>
    </location>
</feature>
<feature type="compositionally biased region" description="Acidic residues" evidence="2">
    <location>
        <begin position="33"/>
        <end position="42"/>
    </location>
</feature>
<proteinExistence type="predicted"/>
<dbReference type="EMBL" id="QUTI01031069">
    <property type="protein sequence ID" value="RLO03399.1"/>
    <property type="molecule type" value="Genomic_DNA"/>
</dbReference>
<feature type="domain" description="CCHC-type" evidence="3">
    <location>
        <begin position="450"/>
        <end position="465"/>
    </location>
</feature>
<evidence type="ECO:0000313" key="4">
    <source>
        <dbReference type="EMBL" id="RLO03399.1"/>
    </source>
</evidence>
<feature type="non-terminal residue" evidence="4">
    <location>
        <position position="471"/>
    </location>
</feature>
<comment type="caution">
    <text evidence="4">The sequence shown here is derived from an EMBL/GenBank/DDBJ whole genome shotgun (WGS) entry which is preliminary data.</text>
</comment>
<protein>
    <recommendedName>
        <fullName evidence="3">CCHC-type domain-containing protein</fullName>
    </recommendedName>
</protein>
<dbReference type="SMART" id="SM00343">
    <property type="entry name" value="ZnF_C2HC"/>
    <property type="match status" value="1"/>
</dbReference>
<dbReference type="GO" id="GO:0008270">
    <property type="term" value="F:zinc ion binding"/>
    <property type="evidence" value="ECO:0007669"/>
    <property type="project" value="UniProtKB-KW"/>
</dbReference>
<feature type="compositionally biased region" description="Basic and acidic residues" evidence="2">
    <location>
        <begin position="66"/>
        <end position="78"/>
    </location>
</feature>
<feature type="region of interest" description="Disordered" evidence="2">
    <location>
        <begin position="1"/>
        <end position="150"/>
    </location>
</feature>
<dbReference type="SUPFAM" id="SSF57756">
    <property type="entry name" value="Retrovirus zinc finger-like domains"/>
    <property type="match status" value="1"/>
</dbReference>
<keyword evidence="1" id="KW-0863">Zinc-finger</keyword>
<dbReference type="Pfam" id="PF00098">
    <property type="entry name" value="zf-CCHC"/>
    <property type="match status" value="1"/>
</dbReference>
<feature type="compositionally biased region" description="Acidic residues" evidence="2">
    <location>
        <begin position="89"/>
        <end position="100"/>
    </location>
</feature>
<dbReference type="Gene3D" id="4.10.60.10">
    <property type="entry name" value="Zinc finger, CCHC-type"/>
    <property type="match status" value="1"/>
</dbReference>
<keyword evidence="1" id="KW-0862">Zinc</keyword>
<keyword evidence="1" id="KW-0479">Metal-binding</keyword>
<evidence type="ECO:0000256" key="1">
    <source>
        <dbReference type="PROSITE-ProRule" id="PRU00047"/>
    </source>
</evidence>
<sequence>MTRSRSTSPKDKLTAPKGRRSERLKPNTVTEQEGAETEEEVPTAELAMVPTSGISTMQPVEDETKEEQLSPKSSERSAPHSMPKSFEGDYIELDNYDDEKTDLVRQQERQQAAKAERKRAKAAKPYRPDGTPDSSYDDESEDERHRVPPITTVDRDSLVASKRKRDRYEEKLKANAQRMRHDWRATAVPWLESADRSMVEAACLYLWDINIDDLDESEFRERICKIIGEPGNKWTVTKAEMEEKCKKLRVDPFGDVASRVVSFMERVNNIIETTGWKSQLKTPNMLKTFIKVVASCITPFDVRDRVEEQMKTVQASTLVEFSKILAEQLERTYQAELVMKSRGGDRKRGRDWDEKGQRTGKTRVQLKNEQYQREAYYQNGNAPRPKGGYTKPAPVERGRDGPPRAQGATGGPSTNKYGTPATARRTFDDSEQPTKRAKYGPGQDDRGALCFVCQQPGHRARECPNKKEDSA</sequence>
<gene>
    <name evidence="4" type="ORF">DYB28_012879</name>
</gene>
<dbReference type="GO" id="GO:0003676">
    <property type="term" value="F:nucleic acid binding"/>
    <property type="evidence" value="ECO:0007669"/>
    <property type="project" value="InterPro"/>
</dbReference>